<feature type="compositionally biased region" description="Polar residues" evidence="7">
    <location>
        <begin position="878"/>
        <end position="891"/>
    </location>
</feature>
<evidence type="ECO:0000256" key="2">
    <source>
        <dbReference type="ARBA" id="ARBA00022723"/>
    </source>
</evidence>
<keyword evidence="3 6" id="KW-0863">Zinc-finger</keyword>
<evidence type="ECO:0000313" key="10">
    <source>
        <dbReference type="EMBL" id="KAF9595167.1"/>
    </source>
</evidence>
<dbReference type="SMART" id="SM00249">
    <property type="entry name" value="PHD"/>
    <property type="match status" value="2"/>
</dbReference>
<feature type="compositionally biased region" description="Basic residues" evidence="7">
    <location>
        <begin position="1426"/>
        <end position="1437"/>
    </location>
</feature>
<dbReference type="GO" id="GO:0005634">
    <property type="term" value="C:nucleus"/>
    <property type="evidence" value="ECO:0007669"/>
    <property type="project" value="UniProtKB-SubCell"/>
</dbReference>
<dbReference type="Pfam" id="PF24294">
    <property type="entry name" value="Chromo_PTM"/>
    <property type="match status" value="1"/>
</dbReference>
<keyword evidence="4" id="KW-0862">Zinc</keyword>
<feature type="compositionally biased region" description="Polar residues" evidence="7">
    <location>
        <begin position="254"/>
        <end position="270"/>
    </location>
</feature>
<dbReference type="SUPFAM" id="SSF57903">
    <property type="entry name" value="FYVE/PHD zinc finger"/>
    <property type="match status" value="2"/>
</dbReference>
<dbReference type="CDD" id="cd15532">
    <property type="entry name" value="PHD2_CHD_II"/>
    <property type="match status" value="1"/>
</dbReference>
<keyword evidence="2" id="KW-0479">Metal-binding</keyword>
<dbReference type="Pfam" id="PF02791">
    <property type="entry name" value="DDT"/>
    <property type="match status" value="1"/>
</dbReference>
<dbReference type="InterPro" id="IPR001965">
    <property type="entry name" value="Znf_PHD"/>
</dbReference>
<dbReference type="PANTHER" id="PTHR46508">
    <property type="entry name" value="PHD FINGER FAMILY PROTEIN"/>
    <property type="match status" value="1"/>
</dbReference>
<evidence type="ECO:0000313" key="11">
    <source>
        <dbReference type="Proteomes" id="UP000631114"/>
    </source>
</evidence>
<dbReference type="Pfam" id="PF00628">
    <property type="entry name" value="PHD"/>
    <property type="match status" value="1"/>
</dbReference>
<feature type="region of interest" description="Disordered" evidence="7">
    <location>
        <begin position="867"/>
        <end position="891"/>
    </location>
</feature>
<dbReference type="InterPro" id="IPR018501">
    <property type="entry name" value="DDT_dom"/>
</dbReference>
<feature type="compositionally biased region" description="Basic and acidic residues" evidence="7">
    <location>
        <begin position="271"/>
        <end position="290"/>
    </location>
</feature>
<dbReference type="Proteomes" id="UP000631114">
    <property type="component" value="Unassembled WGS sequence"/>
</dbReference>
<evidence type="ECO:0000256" key="4">
    <source>
        <dbReference type="ARBA" id="ARBA00022833"/>
    </source>
</evidence>
<feature type="compositionally biased region" description="Basic and acidic residues" evidence="7">
    <location>
        <begin position="1648"/>
        <end position="1664"/>
    </location>
</feature>
<accession>A0A835HBB7</accession>
<dbReference type="PROSITE" id="PS50827">
    <property type="entry name" value="DDT"/>
    <property type="match status" value="1"/>
</dbReference>
<dbReference type="EMBL" id="JADFTS010000008">
    <property type="protein sequence ID" value="KAF9595167.1"/>
    <property type="molecule type" value="Genomic_DNA"/>
</dbReference>
<feature type="compositionally biased region" description="Basic and acidic residues" evidence="7">
    <location>
        <begin position="324"/>
        <end position="341"/>
    </location>
</feature>
<feature type="compositionally biased region" description="Basic residues" evidence="7">
    <location>
        <begin position="1677"/>
        <end position="1687"/>
    </location>
</feature>
<feature type="compositionally biased region" description="Polar residues" evidence="7">
    <location>
        <begin position="303"/>
        <end position="316"/>
    </location>
</feature>
<gene>
    <name evidence="10" type="ORF">IFM89_037596</name>
</gene>
<evidence type="ECO:0000256" key="3">
    <source>
        <dbReference type="ARBA" id="ARBA00022771"/>
    </source>
</evidence>
<dbReference type="PANTHER" id="PTHR46508:SF5">
    <property type="entry name" value="PHD-FINGER AND DNA BINDING DOMAIN-CONTAINING PROTEIN"/>
    <property type="match status" value="1"/>
</dbReference>
<name>A0A835HBB7_9MAGN</name>
<dbReference type="InterPro" id="IPR047365">
    <property type="entry name" value="Tudor_AtPTM-like"/>
</dbReference>
<evidence type="ECO:0000259" key="8">
    <source>
        <dbReference type="PROSITE" id="PS50016"/>
    </source>
</evidence>
<keyword evidence="11" id="KW-1185">Reference proteome</keyword>
<feature type="domain" description="PHD-type" evidence="8">
    <location>
        <begin position="625"/>
        <end position="672"/>
    </location>
</feature>
<comment type="subcellular location">
    <subcellularLocation>
        <location evidence="1">Nucleus</location>
    </subcellularLocation>
</comment>
<protein>
    <submittedName>
        <fullName evidence="10">Uncharacterized protein</fullName>
    </submittedName>
</protein>
<evidence type="ECO:0000256" key="7">
    <source>
        <dbReference type="SAM" id="MobiDB-lite"/>
    </source>
</evidence>
<dbReference type="PROSITE" id="PS01359">
    <property type="entry name" value="ZF_PHD_1"/>
    <property type="match status" value="1"/>
</dbReference>
<dbReference type="GO" id="GO:0008270">
    <property type="term" value="F:zinc ion binding"/>
    <property type="evidence" value="ECO:0007669"/>
    <property type="project" value="UniProtKB-KW"/>
</dbReference>
<evidence type="ECO:0000256" key="6">
    <source>
        <dbReference type="PROSITE-ProRule" id="PRU00146"/>
    </source>
</evidence>
<keyword evidence="5" id="KW-0539">Nucleus</keyword>
<dbReference type="CDD" id="cd20401">
    <property type="entry name" value="Tudor_AtPTM-like"/>
    <property type="match status" value="1"/>
</dbReference>
<dbReference type="SMART" id="SM00571">
    <property type="entry name" value="DDT"/>
    <property type="match status" value="1"/>
</dbReference>
<evidence type="ECO:0000256" key="1">
    <source>
        <dbReference type="ARBA" id="ARBA00004123"/>
    </source>
</evidence>
<comment type="caution">
    <text evidence="10">The sequence shown here is derived from an EMBL/GenBank/DDBJ whole genome shotgun (WGS) entry which is preliminary data.</text>
</comment>
<proteinExistence type="predicted"/>
<sequence length="1687" mass="189647">MELVGRTVKKEFLGLGILNGTIKSYDPVFKFFEIDYEDGDSEELELNEVVSILEGEKIDELDEVNFEEISTSLETLEKNECVGIEGIDLNVDISMGEENDSSFDGDLMSGERRRRVEHCFDINLSLEEEIEVEELKVDRQMRGNDDGNGSLGKEKLLTSDVEWKLKVCSGLSERVRGDDCKKNDESLKASGETWLKDSIDLNERVLGDGCLEEDNYSKEVEGAQVKERNSLSEEEEDSCRKRARLSKRLKSIARTMSSTLSSGGSDVVTSENHEDENKACPVPLEKEANTRRKRGRPSKRLKSATQTVSSTTNAGTSDMAFSENHQEDKVSSEPPDKETCNRGKRRRSSGKLNSPKETVLRRSTRRSSASLNNDLNMDESLASNDASLRREINVVLDSNCDGYIEQCDLPPKLELPPSSKNLNIDEIHIMDVFSVYACLRSFSTVLFLSPFSLESFVEALNYSCPNSLIDSVHFSILRALKVHMEFLSDEGSQSATNCLRSLNWALLDVVTWPIYMVEYLLLCGSSLKPGFELSHLKVLIGDYYKQSASLKIEILRCLCDDVIEAEAMRSELNRRAQASELDMDVDRIAKVERKRKRKDQNHQMDDEIASCLTQDVVDETSDWNSDDCCLCKMDGSLICCDGCPAAYHTRCVGITKDTLPDGEWYCPECVINRYNVWMKSPKSLRGSELLGVDPYGRLYFSACGYLLVLDSCDPESSYNFYNVNDLNFVLDVLKSSEILHGSIVNAISMNWGIVEPKGYQNCPVDTESKDLDGNCQISAMTSSSLAPPSSEMTETKDELRHYDASVSESIVKYDLGFVHQVITTRSSIAKCGALAQISKFAECGQTYPEVQGSPRTLSKLENPGEIHSQKNIGAAPSSHASVPTNQGNGVMSQMHSKPDCYVNYYTFGQIAASVARELVRKSPDNVKEDITRSSEEIISSQMRAISTKSTKFCWIHLDANKEDCGWCFFCKNPTESDTCLFNMSSKNPAPDVSKSGAVGVHSKRIKKSHLFLSYVTLFPLRNACLGFCRLESNLRRIALLPEWSKYVDSVVTMGSASHVMTTSVQVSSKHASGRKRTKVTVAESKLASTAAARSSTFWYRGGRLSRQLFNCKGLSHSQASKAGRQGGCKKIQGILYPDGSEFAKRSKYIAWRASVEMSQSVAHLAYQVRELDSNIRWDDLENIQTFSHLSKDSRKTMKLFKKVTIRRKCFEGTYIKYLLDFGKRKAIPDTVICNGIMLEASTSERKKYWVAESLVPLHILKAYEEKKLARISSKMKPGHIDLGGKVSKKSSRKSGLLYLLSKGQLSDYYKCGHCNKDVLIRREFYVQMLLNDLSELNVCCTRDAVNCQDCEGFFHKRHVRKSEHSSAAECTYTCQRCRDEVLVKKIVKSKPKKGKAKAQKSKTAITNGRPKRLARRVKYMPVQRKKIRGAKKRKQGKSRNQQCNKSKKGMCWSKGRRTHVYYSYWRNGLRFTRSPNDGCAVQFRETKLLLPSEHPRSNIILPKCGLCSEASYRSTLIYVNCESCQEWFHGKAFGVTTENSSTILGFRCHNCCKRNPPICPYLLDAQVNEVGLLKGENDAGVECIVTDKFAGNNGTSEEQNTHPELDLTNIDQKIVADPNSFLERQNAVPDIARDKKGLEHSGSYLRKQRMDELSESKRKEHKADGMSGSSCIGMHRMSLRKRTRVTS</sequence>
<evidence type="ECO:0000259" key="9">
    <source>
        <dbReference type="PROSITE" id="PS50827"/>
    </source>
</evidence>
<feature type="domain" description="DDT" evidence="9">
    <location>
        <begin position="426"/>
        <end position="486"/>
    </location>
</feature>
<dbReference type="InterPro" id="IPR019787">
    <property type="entry name" value="Znf_PHD-finger"/>
</dbReference>
<dbReference type="Gene3D" id="3.30.40.10">
    <property type="entry name" value="Zinc/RING finger domain, C3HC4 (zinc finger)"/>
    <property type="match status" value="2"/>
</dbReference>
<organism evidence="10 11">
    <name type="scientific">Coptis chinensis</name>
    <dbReference type="NCBI Taxonomy" id="261450"/>
    <lineage>
        <taxon>Eukaryota</taxon>
        <taxon>Viridiplantae</taxon>
        <taxon>Streptophyta</taxon>
        <taxon>Embryophyta</taxon>
        <taxon>Tracheophyta</taxon>
        <taxon>Spermatophyta</taxon>
        <taxon>Magnoliopsida</taxon>
        <taxon>Ranunculales</taxon>
        <taxon>Ranunculaceae</taxon>
        <taxon>Coptidoideae</taxon>
        <taxon>Coptis</taxon>
    </lineage>
</organism>
<feature type="compositionally biased region" description="Basic residues" evidence="7">
    <location>
        <begin position="291"/>
        <end position="302"/>
    </location>
</feature>
<reference evidence="10 11" key="1">
    <citation type="submission" date="2020-10" db="EMBL/GenBank/DDBJ databases">
        <title>The Coptis chinensis genome and diversification of protoberbering-type alkaloids.</title>
        <authorList>
            <person name="Wang B."/>
            <person name="Shu S."/>
            <person name="Song C."/>
            <person name="Liu Y."/>
        </authorList>
    </citation>
    <scope>NUCLEOTIDE SEQUENCE [LARGE SCALE GENOMIC DNA]</scope>
    <source>
        <strain evidence="10">HL-2020</strain>
        <tissue evidence="10">Leaf</tissue>
    </source>
</reference>
<dbReference type="OrthoDB" id="784962at2759"/>
<dbReference type="CDD" id="cd15517">
    <property type="entry name" value="PHD_TCF19_like"/>
    <property type="match status" value="1"/>
</dbReference>
<dbReference type="InterPro" id="IPR056618">
    <property type="entry name" value="Chromo_PTM"/>
</dbReference>
<dbReference type="InterPro" id="IPR013083">
    <property type="entry name" value="Znf_RING/FYVE/PHD"/>
</dbReference>
<feature type="region of interest" description="Disordered" evidence="7">
    <location>
        <begin position="254"/>
        <end position="376"/>
    </location>
</feature>
<dbReference type="Pfam" id="PF21743">
    <property type="entry name" value="PTM_DIR17_Tudor"/>
    <property type="match status" value="1"/>
</dbReference>
<evidence type="ECO:0000256" key="5">
    <source>
        <dbReference type="ARBA" id="ARBA00023242"/>
    </source>
</evidence>
<dbReference type="PROSITE" id="PS50016">
    <property type="entry name" value="ZF_PHD_2"/>
    <property type="match status" value="1"/>
</dbReference>
<dbReference type="InterPro" id="IPR019786">
    <property type="entry name" value="Zinc_finger_PHD-type_CS"/>
</dbReference>
<feature type="region of interest" description="Disordered" evidence="7">
    <location>
        <begin position="1632"/>
        <end position="1687"/>
    </location>
</feature>
<dbReference type="InterPro" id="IPR011011">
    <property type="entry name" value="Znf_FYVE_PHD"/>
</dbReference>
<feature type="region of interest" description="Disordered" evidence="7">
    <location>
        <begin position="1426"/>
        <end position="1448"/>
    </location>
</feature>